<proteinExistence type="predicted"/>
<protein>
    <submittedName>
        <fullName evidence="2">Uncharacterized protein</fullName>
    </submittedName>
</protein>
<dbReference type="AlphaFoldDB" id="E0SGX1"/>
<keyword evidence="1" id="KW-1133">Transmembrane helix</keyword>
<dbReference type="HOGENOM" id="CLU_2329251_0_0_6"/>
<dbReference type="KEGG" id="ddd:Dda3937_03659"/>
<feature type="transmembrane region" description="Helical" evidence="1">
    <location>
        <begin position="12"/>
        <end position="40"/>
    </location>
</feature>
<dbReference type="EMBL" id="CP002038">
    <property type="protein sequence ID" value="ADM98949.1"/>
    <property type="molecule type" value="Genomic_DNA"/>
</dbReference>
<sequence length="98" mass="11299">MFLFESKHYISFLFLYFLIINNGLKMDLFVLFLLILNVILNTDLSTSFILINISAILQITGRQNPGSLGCQWCRWQAPRVLWCVSARRVDMVLVLSGN</sequence>
<keyword evidence="1" id="KW-0812">Transmembrane</keyword>
<evidence type="ECO:0000313" key="2">
    <source>
        <dbReference type="EMBL" id="ADM98949.1"/>
    </source>
</evidence>
<name>E0SGX1_DICD3</name>
<evidence type="ECO:0000313" key="3">
    <source>
        <dbReference type="Proteomes" id="UP000006859"/>
    </source>
</evidence>
<gene>
    <name evidence="2" type="ordered locus">Dda3937_03659</name>
</gene>
<dbReference type="STRING" id="198628.Dda3937_03659"/>
<dbReference type="Proteomes" id="UP000006859">
    <property type="component" value="Chromosome"/>
</dbReference>
<organism evidence="2 3">
    <name type="scientific">Dickeya dadantii (strain 3937)</name>
    <name type="common">Erwinia chrysanthemi (strain 3937)</name>
    <dbReference type="NCBI Taxonomy" id="198628"/>
    <lineage>
        <taxon>Bacteria</taxon>
        <taxon>Pseudomonadati</taxon>
        <taxon>Pseudomonadota</taxon>
        <taxon>Gammaproteobacteria</taxon>
        <taxon>Enterobacterales</taxon>
        <taxon>Pectobacteriaceae</taxon>
        <taxon>Dickeya</taxon>
    </lineage>
</organism>
<keyword evidence="3" id="KW-1185">Reference proteome</keyword>
<evidence type="ECO:0000256" key="1">
    <source>
        <dbReference type="SAM" id="Phobius"/>
    </source>
</evidence>
<reference evidence="2 3" key="1">
    <citation type="journal article" date="2011" name="J. Bacteriol.">
        <title>Genome sequence of the plant-pathogenic bacterium Dickeya dadantii 3937.</title>
        <authorList>
            <person name="Glasner J.D."/>
            <person name="Yang C.H."/>
            <person name="Reverchon S."/>
            <person name="Hugouvieux-Cotte-Pattat N."/>
            <person name="Condemine G."/>
            <person name="Bohin J.P."/>
            <person name="Van Gijsegem F."/>
            <person name="Yang S."/>
            <person name="Franza T."/>
            <person name="Expert D."/>
            <person name="Plunkett G. III"/>
            <person name="San Francisco M.J."/>
            <person name="Charkowski A.O."/>
            <person name="Py B."/>
            <person name="Bell K."/>
            <person name="Rauscher L."/>
            <person name="Rodriguez-Palenzuela P."/>
            <person name="Toussaint A."/>
            <person name="Holeva M.C."/>
            <person name="He S.Y."/>
            <person name="Douet V."/>
            <person name="Boccara M."/>
            <person name="Blanco C."/>
            <person name="Toth I."/>
            <person name="Anderson B.D."/>
            <person name="Biehl B.S."/>
            <person name="Mau B."/>
            <person name="Flynn S.M."/>
            <person name="Barras F."/>
            <person name="Lindeberg M."/>
            <person name="Birch P.R."/>
            <person name="Tsuyumu S."/>
            <person name="Shi X."/>
            <person name="Hibbing M."/>
            <person name="Yap M.N."/>
            <person name="Carpentier M."/>
            <person name="Dassa E."/>
            <person name="Umehara M."/>
            <person name="Kim J.F."/>
            <person name="Rusch M."/>
            <person name="Soni P."/>
            <person name="Mayhew G.F."/>
            <person name="Fouts D.E."/>
            <person name="Gill S.R."/>
            <person name="Blattner F.R."/>
            <person name="Keen N.T."/>
            <person name="Perna N.T."/>
        </authorList>
    </citation>
    <scope>NUCLEOTIDE SEQUENCE [LARGE SCALE GENOMIC DNA]</scope>
    <source>
        <strain evidence="2 3">3937</strain>
    </source>
</reference>
<accession>E0SGX1</accession>
<keyword evidence="1" id="KW-0472">Membrane</keyword>